<gene>
    <name evidence="1" type="ORF">PVAP13_4KG057000</name>
</gene>
<organism evidence="1 2">
    <name type="scientific">Panicum virgatum</name>
    <name type="common">Blackwell switchgrass</name>
    <dbReference type="NCBI Taxonomy" id="38727"/>
    <lineage>
        <taxon>Eukaryota</taxon>
        <taxon>Viridiplantae</taxon>
        <taxon>Streptophyta</taxon>
        <taxon>Embryophyta</taxon>
        <taxon>Tracheophyta</taxon>
        <taxon>Spermatophyta</taxon>
        <taxon>Magnoliopsida</taxon>
        <taxon>Liliopsida</taxon>
        <taxon>Poales</taxon>
        <taxon>Poaceae</taxon>
        <taxon>PACMAD clade</taxon>
        <taxon>Panicoideae</taxon>
        <taxon>Panicodae</taxon>
        <taxon>Paniceae</taxon>
        <taxon>Panicinae</taxon>
        <taxon>Panicum</taxon>
        <taxon>Panicum sect. Hiantes</taxon>
    </lineage>
</organism>
<name>A0A8T0TJV2_PANVG</name>
<protein>
    <submittedName>
        <fullName evidence="1">Uncharacterized protein</fullName>
    </submittedName>
</protein>
<dbReference type="AlphaFoldDB" id="A0A8T0TJV2"/>
<dbReference type="EMBL" id="CM029043">
    <property type="protein sequence ID" value="KAG2609214.1"/>
    <property type="molecule type" value="Genomic_DNA"/>
</dbReference>
<sequence length="76" mass="8931">MTPDEEVLARSRMREAACRQLGYPHPDARHGLDFARFIWACHPFFLTHGLMHTTMIVQNFTRERIPSEEKDDPCVF</sequence>
<reference evidence="1" key="1">
    <citation type="submission" date="2020-05" db="EMBL/GenBank/DDBJ databases">
        <title>WGS assembly of Panicum virgatum.</title>
        <authorList>
            <person name="Lovell J.T."/>
            <person name="Jenkins J."/>
            <person name="Shu S."/>
            <person name="Juenger T.E."/>
            <person name="Schmutz J."/>
        </authorList>
    </citation>
    <scope>NUCLEOTIDE SEQUENCE</scope>
    <source>
        <strain evidence="1">AP13</strain>
    </source>
</reference>
<keyword evidence="2" id="KW-1185">Reference proteome</keyword>
<accession>A0A8T0TJV2</accession>
<evidence type="ECO:0000313" key="2">
    <source>
        <dbReference type="Proteomes" id="UP000823388"/>
    </source>
</evidence>
<comment type="caution">
    <text evidence="1">The sequence shown here is derived from an EMBL/GenBank/DDBJ whole genome shotgun (WGS) entry which is preliminary data.</text>
</comment>
<evidence type="ECO:0000313" key="1">
    <source>
        <dbReference type="EMBL" id="KAG2609214.1"/>
    </source>
</evidence>
<dbReference type="Proteomes" id="UP000823388">
    <property type="component" value="Chromosome 4K"/>
</dbReference>
<proteinExistence type="predicted"/>